<evidence type="ECO:0000313" key="1">
    <source>
        <dbReference type="EMBL" id="GMG16159.1"/>
    </source>
</evidence>
<gene>
    <name evidence="1" type="ORF">Pfra01_002966000</name>
</gene>
<organism evidence="1 2">
    <name type="scientific">Phytophthora fragariaefolia</name>
    <dbReference type="NCBI Taxonomy" id="1490495"/>
    <lineage>
        <taxon>Eukaryota</taxon>
        <taxon>Sar</taxon>
        <taxon>Stramenopiles</taxon>
        <taxon>Oomycota</taxon>
        <taxon>Peronosporomycetes</taxon>
        <taxon>Peronosporales</taxon>
        <taxon>Peronosporaceae</taxon>
        <taxon>Phytophthora</taxon>
    </lineage>
</organism>
<sequence length="119" mass="13364">MTFSSRDTNMIDCGTKIKQAHGFFKRREIVIKDAMSFISGGLSSLPKMFKEASESISLEKECFPHNLINNDNYKSHWSIEYLKSYKDKETLIANATKIGAISEGKYGTPLTTAIVTSIF</sequence>
<proteinExistence type="predicted"/>
<dbReference type="EMBL" id="BSXT01018923">
    <property type="protein sequence ID" value="GMG16159.1"/>
    <property type="molecule type" value="Genomic_DNA"/>
</dbReference>
<protein>
    <submittedName>
        <fullName evidence="1">Unnamed protein product</fullName>
    </submittedName>
</protein>
<comment type="caution">
    <text evidence="1">The sequence shown here is derived from an EMBL/GenBank/DDBJ whole genome shotgun (WGS) entry which is preliminary data.</text>
</comment>
<dbReference type="OrthoDB" id="10357653at2759"/>
<dbReference type="AlphaFoldDB" id="A0A9W7DA87"/>
<evidence type="ECO:0000313" key="2">
    <source>
        <dbReference type="Proteomes" id="UP001165121"/>
    </source>
</evidence>
<keyword evidence="2" id="KW-1185">Reference proteome</keyword>
<dbReference type="Proteomes" id="UP001165121">
    <property type="component" value="Unassembled WGS sequence"/>
</dbReference>
<name>A0A9W7DA87_9STRA</name>
<reference evidence="1" key="1">
    <citation type="submission" date="2023-04" db="EMBL/GenBank/DDBJ databases">
        <title>Phytophthora fragariaefolia NBRC 109709.</title>
        <authorList>
            <person name="Ichikawa N."/>
            <person name="Sato H."/>
            <person name="Tonouchi N."/>
        </authorList>
    </citation>
    <scope>NUCLEOTIDE SEQUENCE</scope>
    <source>
        <strain evidence="1">NBRC 109709</strain>
    </source>
</reference>
<accession>A0A9W7DA87</accession>